<evidence type="ECO:0000313" key="1">
    <source>
        <dbReference type="EMBL" id="EDK47145.1"/>
    </source>
</evidence>
<dbReference type="InParanoid" id="A5E6T7"/>
<dbReference type="Proteomes" id="UP000001996">
    <property type="component" value="Unassembled WGS sequence"/>
</dbReference>
<proteinExistence type="predicted"/>
<sequence length="154" mass="18226">MQVIIIIITSTSTSTSTSQYSCSTNCHTNCTILPKYNYPCLLLKVIPPPLLNQVQADKEKDQLADRCMRHLCKILSLKHTNTCHTSPCKWRQQTNQCSKFCRYRKYQHRHFHHFHHSHNHNHLLKCQILIRCPLYNLRQICIRKLTLKDLNTIM</sequence>
<dbReference type="EMBL" id="CH981532">
    <property type="protein sequence ID" value="EDK47145.1"/>
    <property type="molecule type" value="Genomic_DNA"/>
</dbReference>
<reference evidence="1 2" key="1">
    <citation type="journal article" date="2009" name="Nature">
        <title>Evolution of pathogenicity and sexual reproduction in eight Candida genomes.</title>
        <authorList>
            <person name="Butler G."/>
            <person name="Rasmussen M.D."/>
            <person name="Lin M.F."/>
            <person name="Santos M.A."/>
            <person name="Sakthikumar S."/>
            <person name="Munro C.A."/>
            <person name="Rheinbay E."/>
            <person name="Grabherr M."/>
            <person name="Forche A."/>
            <person name="Reedy J.L."/>
            <person name="Agrafioti I."/>
            <person name="Arnaud M.B."/>
            <person name="Bates S."/>
            <person name="Brown A.J."/>
            <person name="Brunke S."/>
            <person name="Costanzo M.C."/>
            <person name="Fitzpatrick D.A."/>
            <person name="de Groot P.W."/>
            <person name="Harris D."/>
            <person name="Hoyer L.L."/>
            <person name="Hube B."/>
            <person name="Klis F.M."/>
            <person name="Kodira C."/>
            <person name="Lennard N."/>
            <person name="Logue M.E."/>
            <person name="Martin R."/>
            <person name="Neiman A.M."/>
            <person name="Nikolaou E."/>
            <person name="Quail M.A."/>
            <person name="Quinn J."/>
            <person name="Santos M.C."/>
            <person name="Schmitzberger F.F."/>
            <person name="Sherlock G."/>
            <person name="Shah P."/>
            <person name="Silverstein K.A."/>
            <person name="Skrzypek M.S."/>
            <person name="Soll D."/>
            <person name="Staggs R."/>
            <person name="Stansfield I."/>
            <person name="Stumpf M.P."/>
            <person name="Sudbery P.E."/>
            <person name="Srikantha T."/>
            <person name="Zeng Q."/>
            <person name="Berman J."/>
            <person name="Berriman M."/>
            <person name="Heitman J."/>
            <person name="Gow N.A."/>
            <person name="Lorenz M.C."/>
            <person name="Birren B.W."/>
            <person name="Kellis M."/>
            <person name="Cuomo C.A."/>
        </authorList>
    </citation>
    <scope>NUCLEOTIDE SEQUENCE [LARGE SCALE GENOMIC DNA]</scope>
    <source>
        <strain evidence="2">ATCC 11503 / BCRC 21390 / CBS 2605 / JCM 1781 / NBRC 1676 / NRRL YB-4239</strain>
    </source>
</reference>
<dbReference type="AlphaFoldDB" id="A5E6T7"/>
<protein>
    <submittedName>
        <fullName evidence="1">Uncharacterized protein</fullName>
    </submittedName>
</protein>
<keyword evidence="2" id="KW-1185">Reference proteome</keyword>
<gene>
    <name evidence="1" type="ORF">LELG_05326</name>
</gene>
<accession>A5E6T7</accession>
<organism evidence="1 2">
    <name type="scientific">Lodderomyces elongisporus (strain ATCC 11503 / CBS 2605 / JCM 1781 / NBRC 1676 / NRRL YB-4239)</name>
    <name type="common">Yeast</name>
    <name type="synonym">Saccharomyces elongisporus</name>
    <dbReference type="NCBI Taxonomy" id="379508"/>
    <lineage>
        <taxon>Eukaryota</taxon>
        <taxon>Fungi</taxon>
        <taxon>Dikarya</taxon>
        <taxon>Ascomycota</taxon>
        <taxon>Saccharomycotina</taxon>
        <taxon>Pichiomycetes</taxon>
        <taxon>Debaryomycetaceae</taxon>
        <taxon>Candida/Lodderomyces clade</taxon>
        <taxon>Lodderomyces</taxon>
    </lineage>
</organism>
<dbReference type="HOGENOM" id="CLU_1704555_0_0_1"/>
<name>A5E6T7_LODEL</name>
<evidence type="ECO:0000313" key="2">
    <source>
        <dbReference type="Proteomes" id="UP000001996"/>
    </source>
</evidence>
<dbReference type="VEuPathDB" id="FungiDB:LELG_05326"/>